<name>W8BYF1_CERCA</name>
<dbReference type="InterPro" id="IPR006578">
    <property type="entry name" value="MADF-dom"/>
</dbReference>
<feature type="domain" description="MADF" evidence="2">
    <location>
        <begin position="148"/>
        <end position="234"/>
    </location>
</feature>
<dbReference type="OrthoDB" id="6081971at2759"/>
<dbReference type="KEGG" id="ccat:101451965"/>
<protein>
    <submittedName>
        <fullName evidence="3">(Mediterranean fruit fly) hypothetical protein</fullName>
    </submittedName>
    <submittedName>
        <fullName evidence="4">Transcription factor Adf-1</fullName>
    </submittedName>
</protein>
<proteinExistence type="evidence at transcript level"/>
<feature type="compositionally biased region" description="Basic and acidic residues" evidence="1">
    <location>
        <begin position="122"/>
        <end position="133"/>
    </location>
</feature>
<reference evidence="4" key="2">
    <citation type="journal article" date="2014" name="BMC Genomics">
        <title>A genomic perspective to assessing quality of mass-reared SIT flies used in Mediterranean fruit fly (Ceratitis capitata) eradication in California.</title>
        <authorList>
            <person name="Calla B."/>
            <person name="Hall B."/>
            <person name="Hou S."/>
            <person name="Geib S.M."/>
        </authorList>
    </citation>
    <scope>NUCLEOTIDE SEQUENCE</scope>
</reference>
<feature type="domain" description="MADF" evidence="2">
    <location>
        <begin position="9"/>
        <end position="95"/>
    </location>
</feature>
<evidence type="ECO:0000256" key="1">
    <source>
        <dbReference type="SAM" id="MobiDB-lite"/>
    </source>
</evidence>
<dbReference type="GO" id="GO:0005634">
    <property type="term" value="C:nucleus"/>
    <property type="evidence" value="ECO:0007669"/>
    <property type="project" value="TreeGrafter"/>
</dbReference>
<dbReference type="Pfam" id="PF10545">
    <property type="entry name" value="MADF_DNA_bdg"/>
    <property type="match status" value="2"/>
</dbReference>
<dbReference type="PANTHER" id="PTHR12243:SF69">
    <property type="entry name" value="SI:CH73-59F11.3"/>
    <property type="match status" value="1"/>
</dbReference>
<dbReference type="Proteomes" id="UP000606786">
    <property type="component" value="Unassembled WGS sequence"/>
</dbReference>
<dbReference type="EMBL" id="GAMC01012275">
    <property type="protein sequence ID" value="JAB94280.1"/>
    <property type="molecule type" value="mRNA"/>
</dbReference>
<evidence type="ECO:0000313" key="3">
    <source>
        <dbReference type="EMBL" id="CAD6999059.1"/>
    </source>
</evidence>
<dbReference type="SMART" id="SM00595">
    <property type="entry name" value="MADF"/>
    <property type="match status" value="2"/>
</dbReference>
<sequence length="439" mass="51932">MSSQLDDIQLVKLVQSHPILYDKDLARGHRNASMKDEIWHKLSLQLNCSERACITRWKSIRDRFGKELRRAQENPEEVVSWEMFEHLLFLKDHYKHGQTTSYGVLNIKYEPKKRKRGRKRRIECSDELSKDDRNDDDIDPEELIENQQLIELVKEHPVLYDKYKIRDSKNLTLKNDAWFSISESMGISEEICHKRWKKLRDRFAREYRHQQLYPDRPTTWVYFQDLTFLEEHYRKGIPLPVDAIRQRKKAKSATLSVEESWGDDCPFLYVKDEDQIKENSDDIDQEFSEMSSACLDDLIIEPKCSEPNDQLVTEVTMHNSLTMPTTEFQSNKLSIDRDEPEKKLSTLISGIENVLQQSQDCLKSLQKQNEQQKRHLLSKEYSTFDSNISMLQKIHVLLDGLSERHRNLAERRIIQFLCECQINSLNDVDVEDVDCSLDF</sequence>
<evidence type="ECO:0000259" key="2">
    <source>
        <dbReference type="PROSITE" id="PS51029"/>
    </source>
</evidence>
<dbReference type="InterPro" id="IPR039353">
    <property type="entry name" value="TF_Adf1"/>
</dbReference>
<dbReference type="PROSITE" id="PS51029">
    <property type="entry name" value="MADF"/>
    <property type="match status" value="2"/>
</dbReference>
<dbReference type="GO" id="GO:0005667">
    <property type="term" value="C:transcription regulator complex"/>
    <property type="evidence" value="ECO:0007669"/>
    <property type="project" value="TreeGrafter"/>
</dbReference>
<accession>W8BYF1</accession>
<gene>
    <name evidence="4" type="primary">ADF1</name>
    <name evidence="3" type="ORF">CCAP1982_LOCUS7606</name>
</gene>
<evidence type="ECO:0000313" key="5">
    <source>
        <dbReference type="Proteomes" id="UP000606786"/>
    </source>
</evidence>
<dbReference type="GO" id="GO:0006357">
    <property type="term" value="P:regulation of transcription by RNA polymerase II"/>
    <property type="evidence" value="ECO:0007669"/>
    <property type="project" value="TreeGrafter"/>
</dbReference>
<dbReference type="EMBL" id="GAMC01012276">
    <property type="protein sequence ID" value="JAB94279.1"/>
    <property type="molecule type" value="mRNA"/>
</dbReference>
<dbReference type="PANTHER" id="PTHR12243">
    <property type="entry name" value="MADF DOMAIN TRANSCRIPTION FACTOR"/>
    <property type="match status" value="1"/>
</dbReference>
<evidence type="ECO:0000313" key="4">
    <source>
        <dbReference type="EMBL" id="JAB94279.1"/>
    </source>
</evidence>
<dbReference type="EMBL" id="CAJHJT010000012">
    <property type="protein sequence ID" value="CAD6999059.1"/>
    <property type="molecule type" value="Genomic_DNA"/>
</dbReference>
<dbReference type="GeneID" id="101451965"/>
<keyword evidence="5" id="KW-1185">Reference proteome</keyword>
<reference evidence="3" key="3">
    <citation type="submission" date="2020-11" db="EMBL/GenBank/DDBJ databases">
        <authorList>
            <person name="Whitehead M."/>
        </authorList>
    </citation>
    <scope>NUCLEOTIDE SEQUENCE</scope>
    <source>
        <strain evidence="3">EGII</strain>
    </source>
</reference>
<dbReference type="AlphaFoldDB" id="W8BYF1"/>
<reference evidence="4" key="1">
    <citation type="submission" date="2013-07" db="EMBL/GenBank/DDBJ databases">
        <authorList>
            <person name="Geib S."/>
        </authorList>
    </citation>
    <scope>NUCLEOTIDE SEQUENCE</scope>
</reference>
<organism evidence="4">
    <name type="scientific">Ceratitis capitata</name>
    <name type="common">Mediterranean fruit fly</name>
    <name type="synonym">Tephritis capitata</name>
    <dbReference type="NCBI Taxonomy" id="7213"/>
    <lineage>
        <taxon>Eukaryota</taxon>
        <taxon>Metazoa</taxon>
        <taxon>Ecdysozoa</taxon>
        <taxon>Arthropoda</taxon>
        <taxon>Hexapoda</taxon>
        <taxon>Insecta</taxon>
        <taxon>Pterygota</taxon>
        <taxon>Neoptera</taxon>
        <taxon>Endopterygota</taxon>
        <taxon>Diptera</taxon>
        <taxon>Brachycera</taxon>
        <taxon>Muscomorpha</taxon>
        <taxon>Tephritoidea</taxon>
        <taxon>Tephritidae</taxon>
        <taxon>Ceratitis</taxon>
        <taxon>Ceratitis</taxon>
    </lineage>
</organism>
<feature type="region of interest" description="Disordered" evidence="1">
    <location>
        <begin position="118"/>
        <end position="140"/>
    </location>
</feature>